<feature type="domain" description="Myb-like DNA-binding" evidence="2">
    <location>
        <begin position="56"/>
        <end position="79"/>
    </location>
</feature>
<sequence length="94" mass="10640">MLIHADERRRRERKRKAEERRARGCRTHGERAAEREVEADQVALRIDALRAQGRSWSEIAAALGISAGAARQRLRRLKNRRADRETAAAVGEAA</sequence>
<reference evidence="3 4" key="1">
    <citation type="journal article" date="2020" name="Microorganisms">
        <title>Osmotic Adaptation and Compatible Solute Biosynthesis of Phototrophic Bacteria as Revealed from Genome Analyses.</title>
        <authorList>
            <person name="Imhoff J.F."/>
            <person name="Rahn T."/>
            <person name="Kunzel S."/>
            <person name="Keller A."/>
            <person name="Neulinger S.C."/>
        </authorList>
    </citation>
    <scope>NUCLEOTIDE SEQUENCE [LARGE SCALE GENOMIC DNA]</scope>
    <source>
        <strain evidence="3 4">DSM 9895</strain>
    </source>
</reference>
<dbReference type="Pfam" id="PF22980">
    <property type="entry name" value="Myb_DNA-bind_8"/>
    <property type="match status" value="1"/>
</dbReference>
<evidence type="ECO:0000313" key="3">
    <source>
        <dbReference type="EMBL" id="MBK1670540.1"/>
    </source>
</evidence>
<protein>
    <recommendedName>
        <fullName evidence="2">Myb-like DNA-binding domain-containing protein</fullName>
    </recommendedName>
</protein>
<dbReference type="Gene3D" id="1.10.10.10">
    <property type="entry name" value="Winged helix-like DNA-binding domain superfamily/Winged helix DNA-binding domain"/>
    <property type="match status" value="1"/>
</dbReference>
<gene>
    <name evidence="3" type="ORF">CKO28_21190</name>
</gene>
<dbReference type="EMBL" id="NRRL01000099">
    <property type="protein sequence ID" value="MBK1670540.1"/>
    <property type="molecule type" value="Genomic_DNA"/>
</dbReference>
<feature type="region of interest" description="Disordered" evidence="1">
    <location>
        <begin position="1"/>
        <end position="34"/>
    </location>
</feature>
<dbReference type="InterPro" id="IPR036388">
    <property type="entry name" value="WH-like_DNA-bd_sf"/>
</dbReference>
<evidence type="ECO:0000313" key="4">
    <source>
        <dbReference type="Proteomes" id="UP001296873"/>
    </source>
</evidence>
<dbReference type="InterPro" id="IPR054505">
    <property type="entry name" value="Myb_DNA-bind_8"/>
</dbReference>
<name>A0ABS1DJ60_9PROT</name>
<dbReference type="RefSeq" id="WP_200342904.1">
    <property type="nucleotide sequence ID" value="NZ_NRRL01000099.1"/>
</dbReference>
<accession>A0ABS1DJ60</accession>
<organism evidence="3 4">
    <name type="scientific">Rhodovibrio sodomensis</name>
    <dbReference type="NCBI Taxonomy" id="1088"/>
    <lineage>
        <taxon>Bacteria</taxon>
        <taxon>Pseudomonadati</taxon>
        <taxon>Pseudomonadota</taxon>
        <taxon>Alphaproteobacteria</taxon>
        <taxon>Rhodospirillales</taxon>
        <taxon>Rhodovibrionaceae</taxon>
        <taxon>Rhodovibrio</taxon>
    </lineage>
</organism>
<evidence type="ECO:0000256" key="1">
    <source>
        <dbReference type="SAM" id="MobiDB-lite"/>
    </source>
</evidence>
<keyword evidence="4" id="KW-1185">Reference proteome</keyword>
<proteinExistence type="predicted"/>
<evidence type="ECO:0000259" key="2">
    <source>
        <dbReference type="Pfam" id="PF22980"/>
    </source>
</evidence>
<dbReference type="Proteomes" id="UP001296873">
    <property type="component" value="Unassembled WGS sequence"/>
</dbReference>
<comment type="caution">
    <text evidence="3">The sequence shown here is derived from an EMBL/GenBank/DDBJ whole genome shotgun (WGS) entry which is preliminary data.</text>
</comment>